<evidence type="ECO:0000259" key="3">
    <source>
        <dbReference type="Pfam" id="PF00931"/>
    </source>
</evidence>
<dbReference type="Proteomes" id="UP001293254">
    <property type="component" value="Unassembled WGS sequence"/>
</dbReference>
<proteinExistence type="predicted"/>
<dbReference type="EMBL" id="JACGWO010000012">
    <property type="protein sequence ID" value="KAK4414157.1"/>
    <property type="molecule type" value="Genomic_DNA"/>
</dbReference>
<dbReference type="PANTHER" id="PTHR36766:SF44">
    <property type="entry name" value="NBS-CODING RESISTANCE GENE ANALOG"/>
    <property type="match status" value="1"/>
</dbReference>
<keyword evidence="2" id="KW-0611">Plant defense</keyword>
<comment type="caution">
    <text evidence="4">The sequence shown here is derived from an EMBL/GenBank/DDBJ whole genome shotgun (WGS) entry which is preliminary data.</text>
</comment>
<name>A0AAE1XLM7_9LAMI</name>
<evidence type="ECO:0000256" key="2">
    <source>
        <dbReference type="ARBA" id="ARBA00022821"/>
    </source>
</evidence>
<dbReference type="AlphaFoldDB" id="A0AAE1XLM7"/>
<keyword evidence="5" id="KW-1185">Reference proteome</keyword>
<evidence type="ECO:0000313" key="5">
    <source>
        <dbReference type="Proteomes" id="UP001293254"/>
    </source>
</evidence>
<reference evidence="4" key="1">
    <citation type="submission" date="2020-06" db="EMBL/GenBank/DDBJ databases">
        <authorList>
            <person name="Li T."/>
            <person name="Hu X."/>
            <person name="Zhang T."/>
            <person name="Song X."/>
            <person name="Zhang H."/>
            <person name="Dai N."/>
            <person name="Sheng W."/>
            <person name="Hou X."/>
            <person name="Wei L."/>
        </authorList>
    </citation>
    <scope>NUCLEOTIDE SEQUENCE</scope>
    <source>
        <strain evidence="4">3651</strain>
        <tissue evidence="4">Leaf</tissue>
    </source>
</reference>
<evidence type="ECO:0000256" key="1">
    <source>
        <dbReference type="ARBA" id="ARBA00022614"/>
    </source>
</evidence>
<dbReference type="InterPro" id="IPR027417">
    <property type="entry name" value="P-loop_NTPase"/>
</dbReference>
<dbReference type="GO" id="GO:0006952">
    <property type="term" value="P:defense response"/>
    <property type="evidence" value="ECO:0007669"/>
    <property type="project" value="UniProtKB-KW"/>
</dbReference>
<dbReference type="Pfam" id="PF00931">
    <property type="entry name" value="NB-ARC"/>
    <property type="match status" value="1"/>
</dbReference>
<gene>
    <name evidence="4" type="ORF">Salat_2828500</name>
</gene>
<evidence type="ECO:0000313" key="4">
    <source>
        <dbReference type="EMBL" id="KAK4414157.1"/>
    </source>
</evidence>
<accession>A0AAE1XLM7</accession>
<dbReference type="GO" id="GO:0043531">
    <property type="term" value="F:ADP binding"/>
    <property type="evidence" value="ECO:0007669"/>
    <property type="project" value="InterPro"/>
</dbReference>
<protein>
    <submittedName>
        <fullName evidence="4">Late blight resistance proteinR1B-8</fullName>
    </submittedName>
</protein>
<dbReference type="Gene3D" id="3.40.50.300">
    <property type="entry name" value="P-loop containing nucleotide triphosphate hydrolases"/>
    <property type="match status" value="1"/>
</dbReference>
<reference evidence="4" key="2">
    <citation type="journal article" date="2024" name="Plant">
        <title>Genomic evolution and insights into agronomic trait innovations of Sesamum species.</title>
        <authorList>
            <person name="Miao H."/>
            <person name="Wang L."/>
            <person name="Qu L."/>
            <person name="Liu H."/>
            <person name="Sun Y."/>
            <person name="Le M."/>
            <person name="Wang Q."/>
            <person name="Wei S."/>
            <person name="Zheng Y."/>
            <person name="Lin W."/>
            <person name="Duan Y."/>
            <person name="Cao H."/>
            <person name="Xiong S."/>
            <person name="Wang X."/>
            <person name="Wei L."/>
            <person name="Li C."/>
            <person name="Ma Q."/>
            <person name="Ju M."/>
            <person name="Zhao R."/>
            <person name="Li G."/>
            <person name="Mu C."/>
            <person name="Tian Q."/>
            <person name="Mei H."/>
            <person name="Zhang T."/>
            <person name="Gao T."/>
            <person name="Zhang H."/>
        </authorList>
    </citation>
    <scope>NUCLEOTIDE SEQUENCE</scope>
    <source>
        <strain evidence="4">3651</strain>
    </source>
</reference>
<dbReference type="SUPFAM" id="SSF52540">
    <property type="entry name" value="P-loop containing nucleoside triphosphate hydrolases"/>
    <property type="match status" value="1"/>
</dbReference>
<keyword evidence="1" id="KW-0433">Leucine-rich repeat</keyword>
<dbReference type="PANTHER" id="PTHR36766">
    <property type="entry name" value="PLANT BROAD-SPECTRUM MILDEW RESISTANCE PROTEIN RPW8"/>
    <property type="match status" value="1"/>
</dbReference>
<dbReference type="InterPro" id="IPR042197">
    <property type="entry name" value="Apaf_helical"/>
</dbReference>
<dbReference type="InterPro" id="IPR002182">
    <property type="entry name" value="NB-ARC"/>
</dbReference>
<sequence length="241" mass="27463">MELDLLNVRDLQKVLKLLDYIIEQVMSIQKSIKVEDLQHSYTSAPAPSGGTPNDGNKMVGFDEDLLELKARLCGESSKLHVISIIGMGDYYLREVLLALVASLIDQETMDLSKRMNEELAEWVYKNLKGKTYFIVMDDMWSTKIWDDLRRFFLNDNNGSRVLLTTRLSDVAVYASSSPLHHMGFLDEESSWNLLQDKVFGQQKCPPELERVGRATKRCCGLPLAIAMVAGILTKMDRIRYH</sequence>
<dbReference type="Gene3D" id="1.10.8.430">
    <property type="entry name" value="Helical domain of apoptotic protease-activating factors"/>
    <property type="match status" value="1"/>
</dbReference>
<organism evidence="4 5">
    <name type="scientific">Sesamum alatum</name>
    <dbReference type="NCBI Taxonomy" id="300844"/>
    <lineage>
        <taxon>Eukaryota</taxon>
        <taxon>Viridiplantae</taxon>
        <taxon>Streptophyta</taxon>
        <taxon>Embryophyta</taxon>
        <taxon>Tracheophyta</taxon>
        <taxon>Spermatophyta</taxon>
        <taxon>Magnoliopsida</taxon>
        <taxon>eudicotyledons</taxon>
        <taxon>Gunneridae</taxon>
        <taxon>Pentapetalae</taxon>
        <taxon>asterids</taxon>
        <taxon>lamiids</taxon>
        <taxon>Lamiales</taxon>
        <taxon>Pedaliaceae</taxon>
        <taxon>Sesamum</taxon>
    </lineage>
</organism>
<feature type="domain" description="NB-ARC" evidence="3">
    <location>
        <begin position="93"/>
        <end position="202"/>
    </location>
</feature>